<dbReference type="CDD" id="cd00956">
    <property type="entry name" value="Transaldolase_FSA"/>
    <property type="match status" value="1"/>
</dbReference>
<dbReference type="GO" id="GO:0016740">
    <property type="term" value="F:transferase activity"/>
    <property type="evidence" value="ECO:0007669"/>
    <property type="project" value="UniProtKB-KW"/>
</dbReference>
<name>I8QWY3_9THEO</name>
<organism evidence="5 6">
    <name type="scientific">Thermoanaerobacter siderophilus SR4</name>
    <dbReference type="NCBI Taxonomy" id="880478"/>
    <lineage>
        <taxon>Bacteria</taxon>
        <taxon>Bacillati</taxon>
        <taxon>Bacillota</taxon>
        <taxon>Clostridia</taxon>
        <taxon>Thermoanaerobacterales</taxon>
        <taxon>Thermoanaerobacteraceae</taxon>
        <taxon>Thermoanaerobacter</taxon>
    </lineage>
</organism>
<dbReference type="PATRIC" id="fig|880478.3.peg.1011"/>
<reference evidence="5 6" key="1">
    <citation type="submission" date="2012-02" db="EMBL/GenBank/DDBJ databases">
        <title>Improved High-Quality Draft sequence of Thermoanaerobacter siderophilus SR4.</title>
        <authorList>
            <consortium name="US DOE Joint Genome Institute"/>
            <person name="Lucas S."/>
            <person name="Han J."/>
            <person name="Lapidus A."/>
            <person name="Cheng J.-F."/>
            <person name="Goodwin L."/>
            <person name="Pitluck S."/>
            <person name="Peters L."/>
            <person name="Detter J.C."/>
            <person name="Han C."/>
            <person name="Tapia R."/>
            <person name="Land M."/>
            <person name="Hauser L."/>
            <person name="Kyrpides N."/>
            <person name="Ivanova N."/>
            <person name="Pagani I."/>
            <person name="Hemme C."/>
            <person name="Woyke T."/>
        </authorList>
    </citation>
    <scope>NUCLEOTIDE SEQUENCE [LARGE SCALE GENOMIC DNA]</scope>
    <source>
        <strain evidence="5 6">SR4</strain>
    </source>
</reference>
<dbReference type="PANTHER" id="PTHR10683:SF28">
    <property type="entry name" value="TRANSALDOLASE C"/>
    <property type="match status" value="1"/>
</dbReference>
<dbReference type="PANTHER" id="PTHR10683">
    <property type="entry name" value="TRANSALDOLASE"/>
    <property type="match status" value="1"/>
</dbReference>
<evidence type="ECO:0000256" key="2">
    <source>
        <dbReference type="ARBA" id="ARBA00022490"/>
    </source>
</evidence>
<dbReference type="InterPro" id="IPR018225">
    <property type="entry name" value="Transaldolase_AS"/>
</dbReference>
<dbReference type="Pfam" id="PF00923">
    <property type="entry name" value="TAL_FSA"/>
    <property type="match status" value="1"/>
</dbReference>
<keyword evidence="3" id="KW-0808">Transferase</keyword>
<dbReference type="InterPro" id="IPR001585">
    <property type="entry name" value="TAL/FSA"/>
</dbReference>
<dbReference type="InterPro" id="IPR033919">
    <property type="entry name" value="TSA/FSA_arc/bac"/>
</dbReference>
<dbReference type="AlphaFoldDB" id="I8QWY3"/>
<proteinExistence type="predicted"/>
<comment type="subcellular location">
    <subcellularLocation>
        <location evidence="1">Cytoplasm</location>
    </subcellularLocation>
</comment>
<evidence type="ECO:0000313" key="5">
    <source>
        <dbReference type="EMBL" id="EIV99427.1"/>
    </source>
</evidence>
<keyword evidence="4" id="KW-0704">Schiff base</keyword>
<sequence length="221" mass="25190">MELYLDTADIDEIKSAFNIGIVKGVTTNPTILLKTRKSRENSIRDILKYSKGMVYVQTVSEKYEDIMSEVQSLLEFDNKRIGIKIPVTPDGIKAIKELSDKSIKTIATAVFTTSQAVVSALAGADYIAPYINRMEQNEIDAINIIKEIRNIYEMNNIETKILAASFRNMEQIMRVIKAGAQAVTISYELFCEMFNNYLTEKSINKFKEDWDELNDKLKNSF</sequence>
<keyword evidence="2" id="KW-0963">Cytoplasm</keyword>
<dbReference type="GO" id="GO:0016832">
    <property type="term" value="F:aldehyde-lyase activity"/>
    <property type="evidence" value="ECO:0007669"/>
    <property type="project" value="InterPro"/>
</dbReference>
<evidence type="ECO:0000256" key="4">
    <source>
        <dbReference type="ARBA" id="ARBA00023270"/>
    </source>
</evidence>
<evidence type="ECO:0000313" key="6">
    <source>
        <dbReference type="Proteomes" id="UP000005110"/>
    </source>
</evidence>
<dbReference type="FunFam" id="3.20.20.70:FF:000018">
    <property type="entry name" value="Probable transaldolase"/>
    <property type="match status" value="1"/>
</dbReference>
<dbReference type="Gene3D" id="3.20.20.70">
    <property type="entry name" value="Aldolase class I"/>
    <property type="match status" value="1"/>
</dbReference>
<dbReference type="GO" id="GO:0005737">
    <property type="term" value="C:cytoplasm"/>
    <property type="evidence" value="ECO:0007669"/>
    <property type="project" value="UniProtKB-SubCell"/>
</dbReference>
<dbReference type="InterPro" id="IPR013785">
    <property type="entry name" value="Aldolase_TIM"/>
</dbReference>
<dbReference type="GO" id="GO:0005975">
    <property type="term" value="P:carbohydrate metabolic process"/>
    <property type="evidence" value="ECO:0007669"/>
    <property type="project" value="InterPro"/>
</dbReference>
<evidence type="ECO:0000256" key="1">
    <source>
        <dbReference type="ARBA" id="ARBA00004496"/>
    </source>
</evidence>
<protein>
    <submittedName>
        <fullName evidence="5">Transaldolase</fullName>
    </submittedName>
</protein>
<evidence type="ECO:0000256" key="3">
    <source>
        <dbReference type="ARBA" id="ARBA00022679"/>
    </source>
</evidence>
<dbReference type="EMBL" id="CM001486">
    <property type="protein sequence ID" value="EIV99427.1"/>
    <property type="molecule type" value="Genomic_DNA"/>
</dbReference>
<dbReference type="HOGENOM" id="CLU_079764_0_0_9"/>
<accession>I8QWY3</accession>
<dbReference type="SUPFAM" id="SSF51569">
    <property type="entry name" value="Aldolase"/>
    <property type="match status" value="1"/>
</dbReference>
<dbReference type="RefSeq" id="WP_006569366.1">
    <property type="nucleotide sequence ID" value="NZ_CM001486.1"/>
</dbReference>
<dbReference type="PROSITE" id="PS01054">
    <property type="entry name" value="TRANSALDOLASE_1"/>
    <property type="match status" value="1"/>
</dbReference>
<gene>
    <name evidence="5" type="ORF">ThesiDRAFT1_0403</name>
</gene>
<dbReference type="PROSITE" id="PS00958">
    <property type="entry name" value="TRANSALDOLASE_2"/>
    <property type="match status" value="1"/>
</dbReference>
<dbReference type="Proteomes" id="UP000005110">
    <property type="component" value="Chromosome"/>
</dbReference>
<keyword evidence="6" id="KW-1185">Reference proteome</keyword>